<protein>
    <submittedName>
        <fullName evidence="2">Uncharacterized protein</fullName>
    </submittedName>
</protein>
<reference evidence="3" key="1">
    <citation type="journal article" date="2015" name="Nat. Genet.">
        <title>The genome and transcriptome of the zoonotic hookworm Ancylostoma ceylanicum identify infection-specific gene families.</title>
        <authorList>
            <person name="Schwarz E.M."/>
            <person name="Hu Y."/>
            <person name="Antoshechkin I."/>
            <person name="Miller M.M."/>
            <person name="Sternberg P.W."/>
            <person name="Aroian R.V."/>
        </authorList>
    </citation>
    <scope>NUCLEOTIDE SEQUENCE</scope>
    <source>
        <strain evidence="3">HY135</strain>
    </source>
</reference>
<evidence type="ECO:0000313" key="3">
    <source>
        <dbReference type="Proteomes" id="UP000024635"/>
    </source>
</evidence>
<dbReference type="AlphaFoldDB" id="A0A016TCE5"/>
<keyword evidence="1" id="KW-0732">Signal</keyword>
<sequence>MVFMFWRKKIVFLPLWCFVSAIDSFDGLCAHPFHFGVGELKNATCEVTYEIETTDRNSALDFCELASPHDVRDVVEGFPTKCTFEKTYHCDDKEIAIGSFCFTVVGGHRSFSRDSCGNRYKLHVVENRQQLKWIVALFYHTSPDFVWVGNENPGILGKIVPGKDDAGNNSELRPIKIKMSYGALDYIRRGAASYGRPTDLHPFLCSRPAQPFEYTVNEMEGVCSTLGFECLNANDRTGSTRPFVKFPFLHAVRGGKFSPVFDELHDSCKVLPNGYAASHNEFENDAEYRKLMEKVAPPLVRTAAGRDPSVDLEASKDCKPFKLYLQQRKTWNHYPPSENKTVSHVSESYWEKLMPDNMCADLPRTTVGMFAEGYYDVPTFARRPVLCTYGTPPSLPSRKKDDICNDYAFYDVSKGRCVCKGMDAKEREPGKYADYPWHFAQNLPFVNVNYCIPRELCVWSANNLQKIAQSFSFSMALEQLRIRVGKRCYYSPFNRDSVSDEGSWTDARSFSINIKHA</sequence>
<accession>A0A016TCE5</accession>
<organism evidence="2 3">
    <name type="scientific">Ancylostoma ceylanicum</name>
    <dbReference type="NCBI Taxonomy" id="53326"/>
    <lineage>
        <taxon>Eukaryota</taxon>
        <taxon>Metazoa</taxon>
        <taxon>Ecdysozoa</taxon>
        <taxon>Nematoda</taxon>
        <taxon>Chromadorea</taxon>
        <taxon>Rhabditida</taxon>
        <taxon>Rhabditina</taxon>
        <taxon>Rhabditomorpha</taxon>
        <taxon>Strongyloidea</taxon>
        <taxon>Ancylostomatidae</taxon>
        <taxon>Ancylostomatinae</taxon>
        <taxon>Ancylostoma</taxon>
    </lineage>
</organism>
<dbReference type="OrthoDB" id="5891833at2759"/>
<feature type="chain" id="PRO_5001490864" evidence="1">
    <location>
        <begin position="22"/>
        <end position="517"/>
    </location>
</feature>
<proteinExistence type="predicted"/>
<keyword evidence="3" id="KW-1185">Reference proteome</keyword>
<dbReference type="EMBL" id="JARK01001452">
    <property type="protein sequence ID" value="EYC00351.1"/>
    <property type="molecule type" value="Genomic_DNA"/>
</dbReference>
<name>A0A016TCE5_9BILA</name>
<evidence type="ECO:0000313" key="2">
    <source>
        <dbReference type="EMBL" id="EYC00351.1"/>
    </source>
</evidence>
<feature type="signal peptide" evidence="1">
    <location>
        <begin position="1"/>
        <end position="21"/>
    </location>
</feature>
<dbReference type="Proteomes" id="UP000024635">
    <property type="component" value="Unassembled WGS sequence"/>
</dbReference>
<gene>
    <name evidence="2" type="primary">Acey_s0116.g573</name>
    <name evidence="2" type="ORF">Y032_0116g573</name>
</gene>
<evidence type="ECO:0000256" key="1">
    <source>
        <dbReference type="SAM" id="SignalP"/>
    </source>
</evidence>
<comment type="caution">
    <text evidence="2">The sequence shown here is derived from an EMBL/GenBank/DDBJ whole genome shotgun (WGS) entry which is preliminary data.</text>
</comment>